<evidence type="ECO:0000313" key="2">
    <source>
        <dbReference type="Proteomes" id="UP001180729"/>
    </source>
</evidence>
<organism evidence="1 2">
    <name type="scientific">Actinomyces oris</name>
    <dbReference type="NCBI Taxonomy" id="544580"/>
    <lineage>
        <taxon>Bacteria</taxon>
        <taxon>Bacillati</taxon>
        <taxon>Actinomycetota</taxon>
        <taxon>Actinomycetes</taxon>
        <taxon>Actinomycetales</taxon>
        <taxon>Actinomycetaceae</taxon>
        <taxon>Actinomyces</taxon>
    </lineage>
</organism>
<evidence type="ECO:0000313" key="1">
    <source>
        <dbReference type="EMBL" id="MDT0249276.1"/>
    </source>
</evidence>
<dbReference type="KEGG" id="aos:AXE84_10245"/>
<protein>
    <submittedName>
        <fullName evidence="1">Uncharacterized protein</fullName>
    </submittedName>
</protein>
<accession>A0A109WAL6</accession>
<name>A0A109WAL6_9ACTO</name>
<proteinExistence type="predicted"/>
<dbReference type="OrthoDB" id="467165at2"/>
<dbReference type="EMBL" id="JAMZMH010000010">
    <property type="protein sequence ID" value="MDT0249276.1"/>
    <property type="molecule type" value="Genomic_DNA"/>
</dbReference>
<dbReference type="RefSeq" id="WP_060957801.1">
    <property type="nucleotide sequence ID" value="NZ_CP014232.1"/>
</dbReference>
<gene>
    <name evidence="1" type="ORF">RMW62_09305</name>
</gene>
<reference evidence="1" key="1">
    <citation type="submission" date="2022-06" db="EMBL/GenBank/DDBJ databases">
        <title>Draft Genome Sequences of Three Actinomyces oris Strains, Isolated from Healthy Human Feces.</title>
        <authorList>
            <person name="Ye Y."/>
            <person name="Liu C."/>
            <person name="Zhao J."/>
            <person name="Xu J."/>
            <person name="Huang H."/>
            <person name="Wang B."/>
            <person name="Wei J."/>
            <person name="Jing X."/>
        </authorList>
    </citation>
    <scope>NUCLEOTIDE SEQUENCE</scope>
    <source>
        <strain evidence="1">CNGBCC1803368</strain>
    </source>
</reference>
<dbReference type="Proteomes" id="UP001180729">
    <property type="component" value="Unassembled WGS sequence"/>
</dbReference>
<comment type="caution">
    <text evidence="1">The sequence shown here is derived from an EMBL/GenBank/DDBJ whole genome shotgun (WGS) entry which is preliminary data.</text>
</comment>
<sequence length="76" mass="8257">MKYELHALGEKFIIEQGIEIGGADVEEAADIALAFRRGGTFTALTTHGEITFNVPDGGIPVWVKPLKQSEGWAQVM</sequence>
<dbReference type="AlphaFoldDB" id="A0A109WAL6"/>